<sequence length="200" mass="19955">LFTHSADGAEREIGGEIQRGSTYASLGRPLAAPDGSAIAVEGLRVQGGADLLLLGPDGKALQIPGAQPTPTPQSGSQATPTPTANVIAPVTGAFWSRPLAWGSDGTLFYLTSACESTAAQSYTLHALSAKTGDDRTLAAGTTLGGFGAAQTVGTGLAYVTQQNAAAGPRGPLAPGSGPSALWFWDIGGNGQRAKLADAPA</sequence>
<evidence type="ECO:0000313" key="2">
    <source>
        <dbReference type="EMBL" id="KPV47217.1"/>
    </source>
</evidence>
<dbReference type="Proteomes" id="UP000050509">
    <property type="component" value="Unassembled WGS sequence"/>
</dbReference>
<dbReference type="EMBL" id="LJCR01003439">
    <property type="protein sequence ID" value="KPV47217.1"/>
    <property type="molecule type" value="Genomic_DNA"/>
</dbReference>
<gene>
    <name evidence="2" type="ORF">SE17_42650</name>
</gene>
<dbReference type="AlphaFoldDB" id="A0A0P9GZT3"/>
<comment type="caution">
    <text evidence="2">The sequence shown here is derived from an EMBL/GenBank/DDBJ whole genome shotgun (WGS) entry which is preliminary data.</text>
</comment>
<evidence type="ECO:0000256" key="1">
    <source>
        <dbReference type="SAM" id="MobiDB-lite"/>
    </source>
</evidence>
<feature type="non-terminal residue" evidence="2">
    <location>
        <position position="1"/>
    </location>
</feature>
<name>A0A0P9GZT3_9CHLR</name>
<proteinExistence type="predicted"/>
<feature type="region of interest" description="Disordered" evidence="1">
    <location>
        <begin position="61"/>
        <end position="82"/>
    </location>
</feature>
<evidence type="ECO:0000313" key="3">
    <source>
        <dbReference type="Proteomes" id="UP000050509"/>
    </source>
</evidence>
<protein>
    <submittedName>
        <fullName evidence="2">Uncharacterized protein</fullName>
    </submittedName>
</protein>
<organism evidence="2 3">
    <name type="scientific">Kouleothrix aurantiaca</name>
    <dbReference type="NCBI Taxonomy" id="186479"/>
    <lineage>
        <taxon>Bacteria</taxon>
        <taxon>Bacillati</taxon>
        <taxon>Chloroflexota</taxon>
        <taxon>Chloroflexia</taxon>
        <taxon>Chloroflexales</taxon>
        <taxon>Roseiflexineae</taxon>
        <taxon>Roseiflexaceae</taxon>
        <taxon>Kouleothrix</taxon>
    </lineage>
</organism>
<feature type="non-terminal residue" evidence="2">
    <location>
        <position position="200"/>
    </location>
</feature>
<feature type="compositionally biased region" description="Polar residues" evidence="1">
    <location>
        <begin position="72"/>
        <end position="82"/>
    </location>
</feature>
<reference evidence="2 3" key="1">
    <citation type="submission" date="2015-09" db="EMBL/GenBank/DDBJ databases">
        <title>Draft genome sequence of Kouleothrix aurantiaca JCM 19913.</title>
        <authorList>
            <person name="Hemp J."/>
        </authorList>
    </citation>
    <scope>NUCLEOTIDE SEQUENCE [LARGE SCALE GENOMIC DNA]</scope>
    <source>
        <strain evidence="2 3">COM-B</strain>
    </source>
</reference>
<keyword evidence="3" id="KW-1185">Reference proteome</keyword>
<accession>A0A0P9GZT3</accession>